<dbReference type="RefSeq" id="WP_344626569.1">
    <property type="nucleotide sequence ID" value="NZ_BAAALD010000071.1"/>
</dbReference>
<comment type="caution">
    <text evidence="1">The sequence shown here is derived from an EMBL/GenBank/DDBJ whole genome shotgun (WGS) entry which is preliminary data.</text>
</comment>
<evidence type="ECO:0008006" key="3">
    <source>
        <dbReference type="Google" id="ProtNLM"/>
    </source>
</evidence>
<dbReference type="InterPro" id="IPR035093">
    <property type="entry name" value="RelE/ParE_toxin_dom_sf"/>
</dbReference>
<dbReference type="Pfam" id="PF05973">
    <property type="entry name" value="Gp49"/>
    <property type="match status" value="1"/>
</dbReference>
<sequence>MATPARRHRWLAEHADRPLESEVRLWTLEIEEEVQRFLENLSDDEYGTVSFHAERLAEAGRGLTEPYVKRLEHQVFELRPKAFRITFLVDDARHTVVMLTAFRKTRDNDVRQKERAYRAAEQCLSHHSGAREHDVWSRTTKGGR</sequence>
<dbReference type="InterPro" id="IPR009241">
    <property type="entry name" value="HigB-like"/>
</dbReference>
<proteinExistence type="predicted"/>
<accession>A0ABN1TY15</accession>
<keyword evidence="2" id="KW-1185">Reference proteome</keyword>
<organism evidence="1 2">
    <name type="scientific">Kitasatospora arboriphila</name>
    <dbReference type="NCBI Taxonomy" id="258052"/>
    <lineage>
        <taxon>Bacteria</taxon>
        <taxon>Bacillati</taxon>
        <taxon>Actinomycetota</taxon>
        <taxon>Actinomycetes</taxon>
        <taxon>Kitasatosporales</taxon>
        <taxon>Streptomycetaceae</taxon>
        <taxon>Kitasatospora</taxon>
    </lineage>
</organism>
<evidence type="ECO:0000313" key="1">
    <source>
        <dbReference type="EMBL" id="GAA1107715.1"/>
    </source>
</evidence>
<dbReference type="Gene3D" id="3.30.2310.20">
    <property type="entry name" value="RelE-like"/>
    <property type="match status" value="1"/>
</dbReference>
<dbReference type="EMBL" id="BAAALD010000071">
    <property type="protein sequence ID" value="GAA1107715.1"/>
    <property type="molecule type" value="Genomic_DNA"/>
</dbReference>
<protein>
    <recommendedName>
        <fullName evidence="3">Type II toxin-antitoxin system RelE/ParE family toxin</fullName>
    </recommendedName>
</protein>
<reference evidence="1 2" key="1">
    <citation type="journal article" date="2019" name="Int. J. Syst. Evol. Microbiol.">
        <title>The Global Catalogue of Microorganisms (GCM) 10K type strain sequencing project: providing services to taxonomists for standard genome sequencing and annotation.</title>
        <authorList>
            <consortium name="The Broad Institute Genomics Platform"/>
            <consortium name="The Broad Institute Genome Sequencing Center for Infectious Disease"/>
            <person name="Wu L."/>
            <person name="Ma J."/>
        </authorList>
    </citation>
    <scope>NUCLEOTIDE SEQUENCE [LARGE SCALE GENOMIC DNA]</scope>
    <source>
        <strain evidence="1 2">JCM 13002</strain>
    </source>
</reference>
<dbReference type="Proteomes" id="UP001499987">
    <property type="component" value="Unassembled WGS sequence"/>
</dbReference>
<gene>
    <name evidence="1" type="ORF">GCM10009663_56990</name>
</gene>
<evidence type="ECO:0000313" key="2">
    <source>
        <dbReference type="Proteomes" id="UP001499987"/>
    </source>
</evidence>
<name>A0ABN1TY15_9ACTN</name>